<name>A1APX4_PELPD</name>
<sequence length="144" mass="15870">MPLGYKGDNEDIYWYEKGTLLHRLGRIEESEDCFRSACRTGRDNPTPRFGLALLLMDAKRFSEAAETLDAMISGGMLSEQARMLRGDLYLLSGDTEGAIGCYGMLLSTPHARMAAEKLHDLLLHAGRTQEATALSKKYLGGCGH</sequence>
<dbReference type="STRING" id="338966.Ppro_1782"/>
<dbReference type="Pfam" id="PF13432">
    <property type="entry name" value="TPR_16"/>
    <property type="match status" value="1"/>
</dbReference>
<dbReference type="eggNOG" id="COG0457">
    <property type="taxonomic scope" value="Bacteria"/>
</dbReference>
<dbReference type="KEGG" id="ppd:Ppro_1782"/>
<keyword evidence="2" id="KW-1185">Reference proteome</keyword>
<dbReference type="Gene3D" id="1.25.40.10">
    <property type="entry name" value="Tetratricopeptide repeat domain"/>
    <property type="match status" value="1"/>
</dbReference>
<dbReference type="Pfam" id="PF13181">
    <property type="entry name" value="TPR_8"/>
    <property type="match status" value="1"/>
</dbReference>
<reference evidence="1 2" key="1">
    <citation type="submission" date="2006-10" db="EMBL/GenBank/DDBJ databases">
        <title>Complete sequence of chromosome of Pelobacter propionicus DSM 2379.</title>
        <authorList>
            <consortium name="US DOE Joint Genome Institute"/>
            <person name="Copeland A."/>
            <person name="Lucas S."/>
            <person name="Lapidus A."/>
            <person name="Barry K."/>
            <person name="Detter J.C."/>
            <person name="Glavina del Rio T."/>
            <person name="Hammon N."/>
            <person name="Israni S."/>
            <person name="Dalin E."/>
            <person name="Tice H."/>
            <person name="Pitluck S."/>
            <person name="Saunders E."/>
            <person name="Brettin T."/>
            <person name="Bruce D."/>
            <person name="Han C."/>
            <person name="Tapia R."/>
            <person name="Schmutz J."/>
            <person name="Larimer F."/>
            <person name="Land M."/>
            <person name="Hauser L."/>
            <person name="Kyrpides N."/>
            <person name="Kim E."/>
            <person name="Lovley D."/>
            <person name="Richardson P."/>
        </authorList>
    </citation>
    <scope>NUCLEOTIDE SEQUENCE [LARGE SCALE GENOMIC DNA]</scope>
    <source>
        <strain evidence="2">DSM 2379 / NBRC 103807 / OttBd1</strain>
    </source>
</reference>
<accession>A1APX4</accession>
<evidence type="ECO:0000313" key="1">
    <source>
        <dbReference type="EMBL" id="ABK99394.1"/>
    </source>
</evidence>
<proteinExistence type="predicted"/>
<dbReference type="InterPro" id="IPR019734">
    <property type="entry name" value="TPR_rpt"/>
</dbReference>
<organism evidence="1 2">
    <name type="scientific">Pelobacter propionicus (strain DSM 2379 / NBRC 103807 / OttBd1)</name>
    <dbReference type="NCBI Taxonomy" id="338966"/>
    <lineage>
        <taxon>Bacteria</taxon>
        <taxon>Pseudomonadati</taxon>
        <taxon>Thermodesulfobacteriota</taxon>
        <taxon>Desulfuromonadia</taxon>
        <taxon>Desulfuromonadales</taxon>
        <taxon>Desulfuromonadaceae</taxon>
        <taxon>Pelobacter</taxon>
    </lineage>
</organism>
<gene>
    <name evidence="1" type="ordered locus">Ppro_1782</name>
</gene>
<evidence type="ECO:0000313" key="2">
    <source>
        <dbReference type="Proteomes" id="UP000006732"/>
    </source>
</evidence>
<dbReference type="EMBL" id="CP000482">
    <property type="protein sequence ID" value="ABK99394.1"/>
    <property type="molecule type" value="Genomic_DNA"/>
</dbReference>
<dbReference type="AlphaFoldDB" id="A1APX4"/>
<protein>
    <submittedName>
        <fullName evidence="1">Uncharacterized protein</fullName>
    </submittedName>
</protein>
<dbReference type="InterPro" id="IPR011990">
    <property type="entry name" value="TPR-like_helical_dom_sf"/>
</dbReference>
<dbReference type="Proteomes" id="UP000006732">
    <property type="component" value="Chromosome"/>
</dbReference>
<dbReference type="SUPFAM" id="SSF48452">
    <property type="entry name" value="TPR-like"/>
    <property type="match status" value="1"/>
</dbReference>
<dbReference type="HOGENOM" id="CLU_1794657_0_0_7"/>